<keyword evidence="4" id="KW-1185">Reference proteome</keyword>
<dbReference type="InterPro" id="IPR038607">
    <property type="entry name" value="PhoD-like_sf"/>
</dbReference>
<dbReference type="Pfam" id="PF25077">
    <property type="entry name" value="DUF7800"/>
    <property type="match status" value="1"/>
</dbReference>
<dbReference type="KEGG" id="aja:AJAP_32810"/>
<evidence type="ECO:0000313" key="3">
    <source>
        <dbReference type="EMBL" id="AIG79376.1"/>
    </source>
</evidence>
<dbReference type="PANTHER" id="PTHR37031">
    <property type="entry name" value="METALLOPHOSPHATASE BINDING DOMAIN PROTEIN"/>
    <property type="match status" value="1"/>
</dbReference>
<dbReference type="HOGENOM" id="CLU_512549_0_0_11"/>
<gene>
    <name evidence="3" type="ORF">AJAP_32810</name>
</gene>
<organism evidence="3 4">
    <name type="scientific">Amycolatopsis japonica</name>
    <dbReference type="NCBI Taxonomy" id="208439"/>
    <lineage>
        <taxon>Bacteria</taxon>
        <taxon>Bacillati</taxon>
        <taxon>Actinomycetota</taxon>
        <taxon>Actinomycetes</taxon>
        <taxon>Pseudonocardiales</taxon>
        <taxon>Pseudonocardiaceae</taxon>
        <taxon>Amycolatopsis</taxon>
        <taxon>Amycolatopsis japonica group</taxon>
    </lineage>
</organism>
<dbReference type="InterPro" id="IPR029052">
    <property type="entry name" value="Metallo-depent_PP-like"/>
</dbReference>
<dbReference type="CDD" id="cd07389">
    <property type="entry name" value="MPP_PhoD"/>
    <property type="match status" value="1"/>
</dbReference>
<evidence type="ECO:0000313" key="4">
    <source>
        <dbReference type="Proteomes" id="UP000028492"/>
    </source>
</evidence>
<dbReference type="InterPro" id="IPR056702">
    <property type="entry name" value="DUF7800"/>
</dbReference>
<feature type="domain" description="PhoD-like phosphatase metallophosphatase" evidence="1">
    <location>
        <begin position="120"/>
        <end position="237"/>
    </location>
</feature>
<reference evidence="3 4" key="1">
    <citation type="journal article" date="2014" name="J. Biotechnol.">
        <title>Complete genome sequence of the actinobacterium Amycolatopsis japonica MG417-CF17(T) (=DSM 44213T) producing (S,S)-N,N'-ethylenediaminedisuccinic acid.</title>
        <authorList>
            <person name="Stegmann E."/>
            <person name="Albersmeier A."/>
            <person name="Spohn M."/>
            <person name="Gert H."/>
            <person name="Weber T."/>
            <person name="Wohlleben W."/>
            <person name="Kalinowski J."/>
            <person name="Ruckert C."/>
        </authorList>
    </citation>
    <scope>NUCLEOTIDE SEQUENCE [LARGE SCALE GENOMIC DNA]</scope>
    <source>
        <strain evidence="4">MG417-CF17 (DSM 44213)</strain>
    </source>
</reference>
<feature type="domain" description="DUF7800" evidence="2">
    <location>
        <begin position="2"/>
        <end position="84"/>
    </location>
</feature>
<dbReference type="Proteomes" id="UP000028492">
    <property type="component" value="Chromosome"/>
</dbReference>
<proteinExistence type="predicted"/>
<dbReference type="PANTHER" id="PTHR37031:SF2">
    <property type="entry name" value="PHOD-LIKE PHOSPHATASE METALLOPHOSPHATASE DOMAIN-CONTAINING PROTEIN"/>
    <property type="match status" value="1"/>
</dbReference>
<protein>
    <submittedName>
        <fullName evidence="3">Uncharacterized protein</fullName>
    </submittedName>
</protein>
<dbReference type="EMBL" id="CP008953">
    <property type="protein sequence ID" value="AIG79376.1"/>
    <property type="molecule type" value="Genomic_DNA"/>
</dbReference>
<dbReference type="Gene3D" id="3.60.21.70">
    <property type="entry name" value="PhoD-like phosphatase"/>
    <property type="match status" value="1"/>
</dbReference>
<name>A0A075V499_9PSEU</name>
<dbReference type="RefSeq" id="WP_038518559.1">
    <property type="nucleotide sequence ID" value="NZ_CP008953.1"/>
</dbReference>
<dbReference type="eggNOG" id="COG3540">
    <property type="taxonomic scope" value="Bacteria"/>
</dbReference>
<dbReference type="STRING" id="208439.AJAP_32810"/>
<dbReference type="InterPro" id="IPR018946">
    <property type="entry name" value="PhoD-like_MPP"/>
</dbReference>
<sequence>MSLRLGPLLRHVDETSATVWVETGTAGEVEVLGTTARTFEIKGHHYALLVLTGLEPGSCVEYEVRVDGEKVWPPAGSEFPPSRIRTLPEEESRVRLVFGSCRKPHDGDAFGPDALAAYARRMAAGEETEWPQALLMLGDQVYADETTDETQEWLKRRRDTSRPPGTEVMDFEEYTHLYFEAWGEPAIRWLLSTVPTSMIFDDHDVRDDWNTSLAWQRRMRAQPWWRERLRGAIMSYWVYQHLGNLGPAELAEDGTFQKAIGSGGDNADLLSAFADEADNERDGTKGARWSYRRDFGGVRLLVIDSRAGRILAGGARSMVDDDEFDWIEENAAAPCDHLLIGSSLPWLLPPVISHLQSLNERACDRPGWRGRLAEKIRQAADLEHWAAFRASFERLSAMIAREGRRDDPPATIAVLSGDVHHAYIAEAHYPEPVTSTVFQLTCSPVHNAMPRFLRWAFAGTWSAAPASLARRWAGRGGVAPDPLTWTKVSGPHFGNVIATVETEGRACVTTIEQATGDGLVEVARQRLTRAE</sequence>
<dbReference type="Pfam" id="PF09423">
    <property type="entry name" value="PhoD"/>
    <property type="match status" value="1"/>
</dbReference>
<dbReference type="AlphaFoldDB" id="A0A075V499"/>
<evidence type="ECO:0000259" key="2">
    <source>
        <dbReference type="Pfam" id="PF25077"/>
    </source>
</evidence>
<accession>A0A075V499</accession>
<evidence type="ECO:0000259" key="1">
    <source>
        <dbReference type="Pfam" id="PF09423"/>
    </source>
</evidence>
<dbReference type="SUPFAM" id="SSF56300">
    <property type="entry name" value="Metallo-dependent phosphatases"/>
    <property type="match status" value="1"/>
</dbReference>